<keyword evidence="2" id="KW-1185">Reference proteome</keyword>
<reference evidence="1 2" key="1">
    <citation type="journal article" date="2010" name="J. Bacteriol.">
        <title>Characterization of the replication, transfer, and plasmid/lytic phage cycle of the Streptomyces plasmid-phage pZL12.</title>
        <authorList>
            <person name="Zhong L."/>
            <person name="Cheng Q."/>
            <person name="Tian X."/>
            <person name="Zhao L."/>
            <person name="Qin Z."/>
        </authorList>
    </citation>
    <scope>NUCLEOTIDE SEQUENCE [LARGE SCALE GENOMIC DNA]</scope>
</reference>
<dbReference type="Proteomes" id="UP000298310">
    <property type="component" value="Segment"/>
</dbReference>
<organism evidence="1 2">
    <name type="scientific">Streptomyces phage ZL12</name>
    <dbReference type="NCBI Taxonomy" id="2570911"/>
    <lineage>
        <taxon>Viruses</taxon>
        <taxon>Duplodnaviria</taxon>
        <taxon>Heunggongvirae</taxon>
        <taxon>Uroviricota</taxon>
        <taxon>Caudoviricetes</taxon>
        <taxon>Fuzanglongvirus</taxon>
        <taxon>Fuzanglongvirus ZL12</taxon>
    </lineage>
</organism>
<evidence type="ECO:0000313" key="1">
    <source>
        <dbReference type="EMBL" id="ACX71170.1"/>
    </source>
</evidence>
<proteinExistence type="predicted"/>
<gene>
    <name evidence="1" type="ORF">pZL12.93</name>
</gene>
<evidence type="ECO:0000313" key="2">
    <source>
        <dbReference type="Proteomes" id="UP000298310"/>
    </source>
</evidence>
<accession>D0UWJ8</accession>
<name>D0UWJ8_9CAUD</name>
<protein>
    <submittedName>
        <fullName evidence="1">Uncharacterized protein</fullName>
    </submittedName>
</protein>
<dbReference type="KEGG" id="vg:80142709"/>
<dbReference type="EMBL" id="GQ919031">
    <property type="protein sequence ID" value="ACX71170.1"/>
    <property type="molecule type" value="Genomic_DNA"/>
</dbReference>
<sequence>MGRVGPGNRALRRTLMDLTRDPHRSIRDAADNIREYNHRTINGPEAFYGEHQLINHAPPAIGEAVGALYVLFERLPQAVDQTVAAVRHVEEQQAIRMANGDETEEAVSRLLRSLIDARQSMLLVQTHLRSAVQVSSNMAGHWLDDDEFEDADANA</sequence>